<evidence type="ECO:0008006" key="3">
    <source>
        <dbReference type="Google" id="ProtNLM"/>
    </source>
</evidence>
<dbReference type="InterPro" id="IPR036390">
    <property type="entry name" value="WH_DNA-bd_sf"/>
</dbReference>
<evidence type="ECO:0000313" key="2">
    <source>
        <dbReference type="Proteomes" id="UP001596053"/>
    </source>
</evidence>
<dbReference type="EMBL" id="JBHSLW010000145">
    <property type="protein sequence ID" value="MFC5423954.1"/>
    <property type="molecule type" value="Genomic_DNA"/>
</dbReference>
<name>A0ABW0J2E8_9HYPH</name>
<evidence type="ECO:0000313" key="1">
    <source>
        <dbReference type="EMBL" id="MFC5423954.1"/>
    </source>
</evidence>
<organism evidence="1 2">
    <name type="scientific">Bosea eneae</name>
    <dbReference type="NCBI Taxonomy" id="151454"/>
    <lineage>
        <taxon>Bacteria</taxon>
        <taxon>Pseudomonadati</taxon>
        <taxon>Pseudomonadota</taxon>
        <taxon>Alphaproteobacteria</taxon>
        <taxon>Hyphomicrobiales</taxon>
        <taxon>Boseaceae</taxon>
        <taxon>Bosea</taxon>
    </lineage>
</organism>
<keyword evidence="2" id="KW-1185">Reference proteome</keyword>
<reference evidence="2" key="1">
    <citation type="journal article" date="2019" name="Int. J. Syst. Evol. Microbiol.">
        <title>The Global Catalogue of Microorganisms (GCM) 10K type strain sequencing project: providing services to taxonomists for standard genome sequencing and annotation.</title>
        <authorList>
            <consortium name="The Broad Institute Genomics Platform"/>
            <consortium name="The Broad Institute Genome Sequencing Center for Infectious Disease"/>
            <person name="Wu L."/>
            <person name="Ma J."/>
        </authorList>
    </citation>
    <scope>NUCLEOTIDE SEQUENCE [LARGE SCALE GENOMIC DNA]</scope>
    <source>
        <strain evidence="2">NCAIM B.01391</strain>
    </source>
</reference>
<sequence length="100" mass="11492">MSLDQFMREEARLIILKALAEQQDESLGSEMLRRHLATFAIRREREWVHDELRWLAQMGAVTITAAGTILIATLTEKGARHLAREIAIEGVMRPSRPRQQ</sequence>
<gene>
    <name evidence="1" type="ORF">ACFPOB_31030</name>
</gene>
<dbReference type="Proteomes" id="UP001596053">
    <property type="component" value="Unassembled WGS sequence"/>
</dbReference>
<dbReference type="SUPFAM" id="SSF46785">
    <property type="entry name" value="Winged helix' DNA-binding domain"/>
    <property type="match status" value="1"/>
</dbReference>
<protein>
    <recommendedName>
        <fullName evidence="3">ArsR family transcriptional regulator</fullName>
    </recommendedName>
</protein>
<dbReference type="RefSeq" id="WP_377801981.1">
    <property type="nucleotide sequence ID" value="NZ_JBHSLW010000145.1"/>
</dbReference>
<accession>A0ABW0J2E8</accession>
<comment type="caution">
    <text evidence="1">The sequence shown here is derived from an EMBL/GenBank/DDBJ whole genome shotgun (WGS) entry which is preliminary data.</text>
</comment>
<proteinExistence type="predicted"/>